<accession>A0ABU1WEH7</accession>
<dbReference type="RefSeq" id="WP_310064108.1">
    <property type="nucleotide sequence ID" value="NZ_JAVDVY010000003.1"/>
</dbReference>
<gene>
    <name evidence="2" type="ORF">J2X06_003213</name>
</gene>
<feature type="signal peptide" evidence="1">
    <location>
        <begin position="1"/>
        <end position="24"/>
    </location>
</feature>
<keyword evidence="1" id="KW-0732">Signal</keyword>
<evidence type="ECO:0000313" key="3">
    <source>
        <dbReference type="Proteomes" id="UP001251524"/>
    </source>
</evidence>
<evidence type="ECO:0008006" key="4">
    <source>
        <dbReference type="Google" id="ProtNLM"/>
    </source>
</evidence>
<dbReference type="Proteomes" id="UP001251524">
    <property type="component" value="Unassembled WGS sequence"/>
</dbReference>
<evidence type="ECO:0000313" key="2">
    <source>
        <dbReference type="EMBL" id="MDR7135995.1"/>
    </source>
</evidence>
<dbReference type="SUPFAM" id="SSF54427">
    <property type="entry name" value="NTF2-like"/>
    <property type="match status" value="1"/>
</dbReference>
<evidence type="ECO:0000256" key="1">
    <source>
        <dbReference type="SAM" id="SignalP"/>
    </source>
</evidence>
<reference evidence="2 3" key="1">
    <citation type="submission" date="2023-07" db="EMBL/GenBank/DDBJ databases">
        <title>Sorghum-associated microbial communities from plants grown in Nebraska, USA.</title>
        <authorList>
            <person name="Schachtman D."/>
        </authorList>
    </citation>
    <scope>NUCLEOTIDE SEQUENCE [LARGE SCALE GENOMIC DNA]</scope>
    <source>
        <strain evidence="2 3">BE198</strain>
    </source>
</reference>
<keyword evidence="3" id="KW-1185">Reference proteome</keyword>
<comment type="caution">
    <text evidence="2">The sequence shown here is derived from an EMBL/GenBank/DDBJ whole genome shotgun (WGS) entry which is preliminary data.</text>
</comment>
<name>A0ABU1WEH7_9GAMM</name>
<organism evidence="2 3">
    <name type="scientific">Lysobacter niastensis</name>
    <dbReference type="NCBI Taxonomy" id="380629"/>
    <lineage>
        <taxon>Bacteria</taxon>
        <taxon>Pseudomonadati</taxon>
        <taxon>Pseudomonadota</taxon>
        <taxon>Gammaproteobacteria</taxon>
        <taxon>Lysobacterales</taxon>
        <taxon>Lysobacteraceae</taxon>
        <taxon>Lysobacter</taxon>
    </lineage>
</organism>
<feature type="chain" id="PRO_5046943526" description="Nuclear transport factor 2 family protein" evidence="1">
    <location>
        <begin position="25"/>
        <end position="154"/>
    </location>
</feature>
<sequence length="154" mass="17112">MKTKRATRPMALLLALTAPAAALAGQPDSTATGCEQQFEVAQRIDMESFRDYDADTFRAIHADNAVTIFASGAVRYGIDSIMLTLASHFQNREAIWSWTELYRNVEGCKTAYILYDTVYEIPLIGFRQNARVGVTYTHDGNGWLGVADQSTRLP</sequence>
<dbReference type="EMBL" id="JAVDVY010000003">
    <property type="protein sequence ID" value="MDR7135995.1"/>
    <property type="molecule type" value="Genomic_DNA"/>
</dbReference>
<dbReference type="Gene3D" id="3.10.450.50">
    <property type="match status" value="1"/>
</dbReference>
<dbReference type="InterPro" id="IPR032710">
    <property type="entry name" value="NTF2-like_dom_sf"/>
</dbReference>
<protein>
    <recommendedName>
        <fullName evidence="4">Nuclear transport factor 2 family protein</fullName>
    </recommendedName>
</protein>
<proteinExistence type="predicted"/>